<feature type="compositionally biased region" description="Gly residues" evidence="8">
    <location>
        <begin position="710"/>
        <end position="719"/>
    </location>
</feature>
<feature type="compositionally biased region" description="Acidic residues" evidence="8">
    <location>
        <begin position="141"/>
        <end position="151"/>
    </location>
</feature>
<dbReference type="GO" id="GO:0006508">
    <property type="term" value="P:proteolysis"/>
    <property type="evidence" value="ECO:0007669"/>
    <property type="project" value="UniProtKB-KW"/>
</dbReference>
<feature type="compositionally biased region" description="Low complexity" evidence="8">
    <location>
        <begin position="1007"/>
        <end position="1027"/>
    </location>
</feature>
<feature type="compositionally biased region" description="Gly residues" evidence="8">
    <location>
        <begin position="1319"/>
        <end position="1332"/>
    </location>
</feature>
<dbReference type="InterPro" id="IPR000555">
    <property type="entry name" value="JAMM/MPN+_dom"/>
</dbReference>
<reference evidence="11" key="1">
    <citation type="submission" date="2013-03" db="EMBL/GenBank/DDBJ databases">
        <title>The Genome Sequence of Anopheles epiroticus epiroticus2.</title>
        <authorList>
            <consortium name="The Broad Institute Genomics Platform"/>
            <person name="Neafsey D.E."/>
            <person name="Howell P."/>
            <person name="Walker B."/>
            <person name="Young S.K."/>
            <person name="Zeng Q."/>
            <person name="Gargeya S."/>
            <person name="Fitzgerald M."/>
            <person name="Haas B."/>
            <person name="Abouelleil A."/>
            <person name="Allen A.W."/>
            <person name="Alvarado L."/>
            <person name="Arachchi H.M."/>
            <person name="Berlin A.M."/>
            <person name="Chapman S.B."/>
            <person name="Gainer-Dewar J."/>
            <person name="Goldberg J."/>
            <person name="Griggs A."/>
            <person name="Gujja S."/>
            <person name="Hansen M."/>
            <person name="Howarth C."/>
            <person name="Imamovic A."/>
            <person name="Ireland A."/>
            <person name="Larimer J."/>
            <person name="McCowan C."/>
            <person name="Murphy C."/>
            <person name="Pearson M."/>
            <person name="Poon T.W."/>
            <person name="Priest M."/>
            <person name="Roberts A."/>
            <person name="Saif S."/>
            <person name="Shea T."/>
            <person name="Sisk P."/>
            <person name="Sykes S."/>
            <person name="Wortman J."/>
            <person name="Nusbaum C."/>
            <person name="Birren B."/>
        </authorList>
    </citation>
    <scope>NUCLEOTIDE SEQUENCE [LARGE SCALE GENOMIC DNA]</scope>
    <source>
        <strain evidence="11">Epiroticus2</strain>
    </source>
</reference>
<dbReference type="Pfam" id="PF18755">
    <property type="entry name" value="RAMA"/>
    <property type="match status" value="1"/>
</dbReference>
<feature type="compositionally biased region" description="Low complexity" evidence="8">
    <location>
        <begin position="1308"/>
        <end position="1318"/>
    </location>
</feature>
<dbReference type="Proteomes" id="UP000075885">
    <property type="component" value="Unassembled WGS sequence"/>
</dbReference>
<feature type="coiled-coil region" evidence="7">
    <location>
        <begin position="935"/>
        <end position="962"/>
    </location>
</feature>
<dbReference type="GO" id="GO:0008237">
    <property type="term" value="F:metallopeptidase activity"/>
    <property type="evidence" value="ECO:0007669"/>
    <property type="project" value="UniProtKB-KW"/>
</dbReference>
<feature type="region of interest" description="Disordered" evidence="8">
    <location>
        <begin position="133"/>
        <end position="163"/>
    </location>
</feature>
<evidence type="ECO:0000259" key="9">
    <source>
        <dbReference type="PROSITE" id="PS50249"/>
    </source>
</evidence>
<comment type="similarity">
    <text evidence="6">Belongs to the peptidase M67 family.</text>
</comment>
<feature type="compositionally biased region" description="Polar residues" evidence="8">
    <location>
        <begin position="657"/>
        <end position="666"/>
    </location>
</feature>
<evidence type="ECO:0000256" key="4">
    <source>
        <dbReference type="ARBA" id="ARBA00022833"/>
    </source>
</evidence>
<keyword evidence="2" id="KW-0479">Metal-binding</keyword>
<evidence type="ECO:0000256" key="7">
    <source>
        <dbReference type="SAM" id="Coils"/>
    </source>
</evidence>
<feature type="compositionally biased region" description="Basic and acidic residues" evidence="8">
    <location>
        <begin position="1"/>
        <end position="16"/>
    </location>
</feature>
<keyword evidence="5" id="KW-0482">Metalloprotease</keyword>
<dbReference type="InterPro" id="IPR050242">
    <property type="entry name" value="JAMM_MPN+_peptidase_M67A"/>
</dbReference>
<feature type="compositionally biased region" description="Gly residues" evidence="8">
    <location>
        <begin position="1143"/>
        <end position="1157"/>
    </location>
</feature>
<feature type="region of interest" description="Disordered" evidence="8">
    <location>
        <begin position="489"/>
        <end position="531"/>
    </location>
</feature>
<dbReference type="STRING" id="199890.A0A182P9P1"/>
<evidence type="ECO:0000256" key="2">
    <source>
        <dbReference type="ARBA" id="ARBA00022723"/>
    </source>
</evidence>
<feature type="region of interest" description="Disordered" evidence="8">
    <location>
        <begin position="830"/>
        <end position="858"/>
    </location>
</feature>
<feature type="region of interest" description="Disordered" evidence="8">
    <location>
        <begin position="888"/>
        <end position="933"/>
    </location>
</feature>
<feature type="compositionally biased region" description="Low complexity" evidence="8">
    <location>
        <begin position="1418"/>
        <end position="1427"/>
    </location>
</feature>
<protein>
    <submittedName>
        <fullName evidence="10">MPN domain-containing protein</fullName>
    </submittedName>
</protein>
<evidence type="ECO:0000256" key="8">
    <source>
        <dbReference type="SAM" id="MobiDB-lite"/>
    </source>
</evidence>
<feature type="compositionally biased region" description="Gly residues" evidence="8">
    <location>
        <begin position="838"/>
        <end position="848"/>
    </location>
</feature>
<feature type="region of interest" description="Disordered" evidence="8">
    <location>
        <begin position="620"/>
        <end position="719"/>
    </location>
</feature>
<dbReference type="SUPFAM" id="SSF102712">
    <property type="entry name" value="JAB1/MPN domain"/>
    <property type="match status" value="1"/>
</dbReference>
<feature type="domain" description="MPN" evidence="9">
    <location>
        <begin position="200"/>
        <end position="336"/>
    </location>
</feature>
<dbReference type="InterPro" id="IPR040843">
    <property type="entry name" value="RAMA"/>
</dbReference>
<dbReference type="PANTHER" id="PTHR10410">
    <property type="entry name" value="EUKARYOTIC TRANSLATION INITIATION FACTOR 3 -RELATED"/>
    <property type="match status" value="1"/>
</dbReference>
<keyword evidence="7" id="KW-0175">Coiled coil</keyword>
<dbReference type="InterPro" id="IPR037518">
    <property type="entry name" value="MPN"/>
</dbReference>
<feature type="region of interest" description="Disordered" evidence="8">
    <location>
        <begin position="1143"/>
        <end position="1173"/>
    </location>
</feature>
<evidence type="ECO:0000313" key="11">
    <source>
        <dbReference type="Proteomes" id="UP000075885"/>
    </source>
</evidence>
<evidence type="ECO:0000256" key="6">
    <source>
        <dbReference type="ARBA" id="ARBA00061577"/>
    </source>
</evidence>
<keyword evidence="11" id="KW-1185">Reference proteome</keyword>
<dbReference type="CDD" id="cd08067">
    <property type="entry name" value="MPN_2A_DUB"/>
    <property type="match status" value="1"/>
</dbReference>
<dbReference type="Pfam" id="PF01398">
    <property type="entry name" value="JAB"/>
    <property type="match status" value="1"/>
</dbReference>
<dbReference type="EnsemblMetazoa" id="AEPI003646-RA">
    <property type="protein sequence ID" value="AEPI003646-PA"/>
    <property type="gene ID" value="AEPI003646"/>
</dbReference>
<feature type="compositionally biased region" description="Gly residues" evidence="8">
    <location>
        <begin position="1028"/>
        <end position="1040"/>
    </location>
</feature>
<evidence type="ECO:0000256" key="3">
    <source>
        <dbReference type="ARBA" id="ARBA00022801"/>
    </source>
</evidence>
<proteinExistence type="inferred from homology"/>
<evidence type="ECO:0000256" key="5">
    <source>
        <dbReference type="ARBA" id="ARBA00023049"/>
    </source>
</evidence>
<feature type="compositionally biased region" description="Low complexity" evidence="8">
    <location>
        <begin position="1158"/>
        <end position="1173"/>
    </location>
</feature>
<accession>A0A182P9P1</accession>
<name>A0A182P9P1_9DIPT</name>
<sequence>MSTKASEEESSSHLDESDIPDEFIDDDADKLGYFPGKTITLQMLLGANVLQPGKGAMTIEYLGQKFVGDLLADGKIKSQETETIFCSPSAWAIYCKRIINPDKKSGCGWASVKYKGRKLDAYKAAYYKKQQKERDQKEELPTEDPVEELEEDKTAMEPPPARRNIVSHNTISNRNIMHDSNTLIEAVPFTAIGKMQPFLVTVSTSTLLVMDFHCHLTNYEVCGYLGGTWDINAHNLSITHAFPCRNTRHDRDKAALCELQIQKLMIKKNINLVGWYHSHPRFPVQPTLRDCDAQLDYQIRMRGPTEASYIPCIGFICSPYDDQNSALESNVMSFWVMPPPENRPAEYGRPMLMSYTLVQDETLSEDVKEEMMLTVDYYKQFKRELINFQSLYINDVPYIEKLRKSLTPRFPRDSISGHFWNWIRELLGLEPEEIPEVVIIPDPPPPPPVIPSADHHLHHPDGTKLNDDVTIVSTTPAPQPVVVNLVHSAEESSITTETKNDDDFDGASEMGDSDVISLKDDDGKPTGPSIAVPSLQAQLKRPSGLNMTPSPLSSSLVLPTNLSQTGNNNGGPVTVPQTTATNLSMNSGGAAAGNAGMANNHHLHAVMTQQQPQMLPIGANSLATTNTSSPRDSPITIPSNSASPAKFEMPVRASPSPAKSDTSSCRSRARNSPAPSPGKLSIGDILGNAAGGGSGGGNRGSPTLSSLIGPSGGAGGAGTAGGAGAPGNIHDLYAATFASLGSALPSNLLSQDYAALFGQGAGGQQGGGKQQRGDEYGLSALTALAQVAAASGLSNSQINETLLHSLNRSISSKAGGSGSGSNVATSAASTITSNSSSGGSGMGSGGGANSSASALPPIPNMKEFMQQLEKGNLSLFMQSQYGSPLAGMAGLTSGGPGTSSSAGGAGGTGAGSPSTGKSGRSGKSRSKASQLQQQQQAAAAAAVAAQQQLQQAQQALLQHQSMMEYADFSSKFDQGKLADLMKSPEYSQMLLQQAQALGNLGSEISIIKKPSSGSSKNSSSSKDHSGGQQMGSMGGAGSGGNSSSSSSVSAAASSAKKEAAAASDLITKLRTVFSTDAYLPPVPTTADINLLVEQSQKYPVVQQILNSGNVDDIQVLLKAQSLSNNQLDFAAFLNHTGGSGGSGGTNGNSALGLGGSSTDGQSPSGKSSSSASKALKDGDMAAAAAAAAAMNPYLGVPNLSALFEPIQRMGGGGGGGGGSGGGKSGSKGDKASKAAAAAAAAAAAITNPADMLNSLFTSAVGGGAGGAPPSAADMNALLYSQAVAAAAAAGGKGVPDLNLLFGGANSGVSSPSGASNSPGQGGGTGGSGGGAGGKSSAAAAAAAAASLDYLSMFPNFSAAAAGKMPDMSALFAQDKYEIPDPLSKATLEANNMYLAPSASLLKLHQEAFNSMLMKPPKSSSSSTASSTGKIDTATPPPAPPSSGQQGTGAPLIPSPGARLTPTKSASRESPSLGAGSGGGGGGGAGSNSKYNFSAVDLAVSSVVPLAASSPLGSAAADLSRKSSSQTPPVDMSRSSPAIPGTTTGAGTTSPGGGILPPYKKRMEFASIADLVAAPPAKIPKMSTENLDP</sequence>
<dbReference type="PROSITE" id="PS50249">
    <property type="entry name" value="MPN"/>
    <property type="match status" value="1"/>
</dbReference>
<organism evidence="10 11">
    <name type="scientific">Anopheles epiroticus</name>
    <dbReference type="NCBI Taxonomy" id="199890"/>
    <lineage>
        <taxon>Eukaryota</taxon>
        <taxon>Metazoa</taxon>
        <taxon>Ecdysozoa</taxon>
        <taxon>Arthropoda</taxon>
        <taxon>Hexapoda</taxon>
        <taxon>Insecta</taxon>
        <taxon>Pterygota</taxon>
        <taxon>Neoptera</taxon>
        <taxon>Endopterygota</taxon>
        <taxon>Diptera</taxon>
        <taxon>Nematocera</taxon>
        <taxon>Culicoidea</taxon>
        <taxon>Culicidae</taxon>
        <taxon>Anophelinae</taxon>
        <taxon>Anopheles</taxon>
    </lineage>
</organism>
<feature type="region of interest" description="Disordered" evidence="8">
    <location>
        <begin position="1513"/>
        <end position="1557"/>
    </location>
</feature>
<dbReference type="Gene3D" id="3.40.140.10">
    <property type="entry name" value="Cytidine Deaminase, domain 2"/>
    <property type="match status" value="1"/>
</dbReference>
<feature type="region of interest" description="Disordered" evidence="8">
    <location>
        <begin position="1412"/>
        <end position="1484"/>
    </location>
</feature>
<feature type="region of interest" description="Disordered" evidence="8">
    <location>
        <begin position="1"/>
        <end position="22"/>
    </location>
</feature>
<feature type="region of interest" description="Disordered" evidence="8">
    <location>
        <begin position="1007"/>
        <end position="1049"/>
    </location>
</feature>
<dbReference type="FunFam" id="3.40.140.10:FF:000053">
    <property type="entry name" value="MPN domain-containing protein CG4751"/>
    <property type="match status" value="1"/>
</dbReference>
<dbReference type="GO" id="GO:0046872">
    <property type="term" value="F:metal ion binding"/>
    <property type="evidence" value="ECO:0007669"/>
    <property type="project" value="UniProtKB-KW"/>
</dbReference>
<dbReference type="VEuPathDB" id="VectorBase:AEPI003646"/>
<feature type="compositionally biased region" description="Gly residues" evidence="8">
    <location>
        <begin position="892"/>
        <end position="910"/>
    </location>
</feature>
<evidence type="ECO:0000256" key="1">
    <source>
        <dbReference type="ARBA" id="ARBA00022670"/>
    </source>
</evidence>
<keyword evidence="4" id="KW-0862">Zinc</keyword>
<keyword evidence="1" id="KW-0645">Protease</keyword>
<keyword evidence="3" id="KW-0378">Hydrolase</keyword>
<feature type="compositionally biased region" description="Gly residues" evidence="8">
    <location>
        <begin position="689"/>
        <end position="699"/>
    </location>
</feature>
<feature type="compositionally biased region" description="Gly residues" evidence="8">
    <location>
        <begin position="1474"/>
        <end position="1484"/>
    </location>
</feature>
<feature type="compositionally biased region" description="Low complexity" evidence="8">
    <location>
        <begin position="1535"/>
        <end position="1548"/>
    </location>
</feature>
<reference evidence="10" key="2">
    <citation type="submission" date="2020-05" db="UniProtKB">
        <authorList>
            <consortium name="EnsemblMetazoa"/>
        </authorList>
    </citation>
    <scope>IDENTIFICATION</scope>
    <source>
        <strain evidence="10">Epiroticus2</strain>
    </source>
</reference>
<feature type="region of interest" description="Disordered" evidence="8">
    <location>
        <begin position="1308"/>
        <end position="1332"/>
    </location>
</feature>
<feature type="compositionally biased region" description="Polar residues" evidence="8">
    <location>
        <begin position="621"/>
        <end position="643"/>
    </location>
</feature>
<evidence type="ECO:0000313" key="10">
    <source>
        <dbReference type="EnsemblMetazoa" id="AEPI003646-PA"/>
    </source>
</evidence>